<dbReference type="Pfam" id="PF08327">
    <property type="entry name" value="AHSA1"/>
    <property type="match status" value="1"/>
</dbReference>
<dbReference type="SUPFAM" id="SSF55961">
    <property type="entry name" value="Bet v1-like"/>
    <property type="match status" value="1"/>
</dbReference>
<dbReference type="CDD" id="cd07814">
    <property type="entry name" value="SRPBCC_CalC_Aha1-like"/>
    <property type="match status" value="1"/>
</dbReference>
<evidence type="ECO:0000313" key="4">
    <source>
        <dbReference type="Proteomes" id="UP000294752"/>
    </source>
</evidence>
<dbReference type="AlphaFoldDB" id="A0A4R7D6A8"/>
<comment type="caution">
    <text evidence="3">The sequence shown here is derived from an EMBL/GenBank/DDBJ whole genome shotgun (WGS) entry which is preliminary data.</text>
</comment>
<reference evidence="3 4" key="1">
    <citation type="submission" date="2019-03" db="EMBL/GenBank/DDBJ databases">
        <title>Genomic Encyclopedia of Type Strains, Phase III (KMG-III): the genomes of soil and plant-associated and newly described type strains.</title>
        <authorList>
            <person name="Whitman W."/>
        </authorList>
    </citation>
    <scope>NUCLEOTIDE SEQUENCE [LARGE SCALE GENOMIC DNA]</scope>
    <source>
        <strain evidence="3 4">CGMCC 1.12801</strain>
    </source>
</reference>
<sequence length="150" mass="17125">MKKSTYRIDIHAAANNVFRIMLERDTYRQWTEAFDPASDYSGGWNKGDKIYFLGPSENGKRQGMIAEIAEHIPDQFISIRHYGMLDGDEEITSGPKVEAWAGIFENYTFEEQAGVTTVTVDVDSPEQDASFFDEAWPRALHKLKHICEKS</sequence>
<organism evidence="3 4">
    <name type="scientific">Sphingobacterium paludis</name>
    <dbReference type="NCBI Taxonomy" id="1476465"/>
    <lineage>
        <taxon>Bacteria</taxon>
        <taxon>Pseudomonadati</taxon>
        <taxon>Bacteroidota</taxon>
        <taxon>Sphingobacteriia</taxon>
        <taxon>Sphingobacteriales</taxon>
        <taxon>Sphingobacteriaceae</taxon>
        <taxon>Sphingobacterium</taxon>
    </lineage>
</organism>
<evidence type="ECO:0000256" key="1">
    <source>
        <dbReference type="ARBA" id="ARBA00006817"/>
    </source>
</evidence>
<proteinExistence type="inferred from homology"/>
<dbReference type="EMBL" id="SNZV01000002">
    <property type="protein sequence ID" value="TDS16107.1"/>
    <property type="molecule type" value="Genomic_DNA"/>
</dbReference>
<accession>A0A4R7D6A8</accession>
<name>A0A4R7D6A8_9SPHI</name>
<comment type="similarity">
    <text evidence="1">Belongs to the AHA1 family.</text>
</comment>
<gene>
    <name evidence="3" type="ORF">B0I21_102433</name>
</gene>
<feature type="domain" description="Activator of Hsp90 ATPase homologue 1/2-like C-terminal" evidence="2">
    <location>
        <begin position="12"/>
        <end position="147"/>
    </location>
</feature>
<evidence type="ECO:0000313" key="3">
    <source>
        <dbReference type="EMBL" id="TDS16107.1"/>
    </source>
</evidence>
<dbReference type="InterPro" id="IPR013538">
    <property type="entry name" value="ASHA1/2-like_C"/>
</dbReference>
<keyword evidence="4" id="KW-1185">Reference proteome</keyword>
<dbReference type="OrthoDB" id="384974at2"/>
<protein>
    <submittedName>
        <fullName evidence="3">Activator of Hsp90 ATPase-like protein</fullName>
    </submittedName>
</protein>
<dbReference type="RefSeq" id="WP_133639369.1">
    <property type="nucleotide sequence ID" value="NZ_SNZV01000002.1"/>
</dbReference>
<dbReference type="Gene3D" id="3.30.530.20">
    <property type="match status" value="1"/>
</dbReference>
<dbReference type="Proteomes" id="UP000294752">
    <property type="component" value="Unassembled WGS sequence"/>
</dbReference>
<dbReference type="InterPro" id="IPR023393">
    <property type="entry name" value="START-like_dom_sf"/>
</dbReference>
<evidence type="ECO:0000259" key="2">
    <source>
        <dbReference type="Pfam" id="PF08327"/>
    </source>
</evidence>